<dbReference type="InterPro" id="IPR050428">
    <property type="entry name" value="TCS_sensor_his_kinase"/>
</dbReference>
<comment type="catalytic activity">
    <reaction evidence="1 14">
        <text>ATP + protein L-histidine = ADP + protein N-phospho-L-histidine.</text>
        <dbReference type="EC" id="2.7.13.3"/>
    </reaction>
</comment>
<dbReference type="EMBL" id="CP060790">
    <property type="protein sequence ID" value="QNP58082.1"/>
    <property type="molecule type" value="Genomic_DNA"/>
</dbReference>
<dbReference type="SUPFAM" id="SSF55874">
    <property type="entry name" value="ATPase domain of HSP90 chaperone/DNA topoisomerase II/histidine kinase"/>
    <property type="match status" value="1"/>
</dbReference>
<keyword evidence="3 14" id="KW-1003">Cell membrane</keyword>
<keyword evidence="5" id="KW-0597">Phosphoprotein</keyword>
<evidence type="ECO:0000256" key="12">
    <source>
        <dbReference type="ARBA" id="ARBA00023012"/>
    </source>
</evidence>
<dbReference type="PROSITE" id="PS50885">
    <property type="entry name" value="HAMP"/>
    <property type="match status" value="1"/>
</dbReference>
<dbReference type="PANTHER" id="PTHR45436:SF15">
    <property type="entry name" value="SENSOR HISTIDINE KINASE CUSS"/>
    <property type="match status" value="1"/>
</dbReference>
<evidence type="ECO:0000256" key="3">
    <source>
        <dbReference type="ARBA" id="ARBA00022475"/>
    </source>
</evidence>
<dbReference type="CDD" id="cd06225">
    <property type="entry name" value="HAMP"/>
    <property type="match status" value="1"/>
</dbReference>
<keyword evidence="18" id="KW-1185">Reference proteome</keyword>
<keyword evidence="8 14" id="KW-0547">Nucleotide-binding</keyword>
<evidence type="ECO:0000256" key="1">
    <source>
        <dbReference type="ARBA" id="ARBA00000085"/>
    </source>
</evidence>
<proteinExistence type="predicted"/>
<dbReference type="Pfam" id="PF00672">
    <property type="entry name" value="HAMP"/>
    <property type="match status" value="1"/>
</dbReference>
<dbReference type="InterPro" id="IPR036890">
    <property type="entry name" value="HATPase_C_sf"/>
</dbReference>
<dbReference type="PROSITE" id="PS50109">
    <property type="entry name" value="HIS_KIN"/>
    <property type="match status" value="1"/>
</dbReference>
<dbReference type="GO" id="GO:0000155">
    <property type="term" value="F:phosphorelay sensor kinase activity"/>
    <property type="evidence" value="ECO:0007669"/>
    <property type="project" value="InterPro"/>
</dbReference>
<keyword evidence="13 14" id="KW-0472">Membrane</keyword>
<evidence type="ECO:0000256" key="14">
    <source>
        <dbReference type="RuleBase" id="RU364088"/>
    </source>
</evidence>
<feature type="domain" description="HAMP" evidence="16">
    <location>
        <begin position="186"/>
        <end position="239"/>
    </location>
</feature>
<keyword evidence="9 14" id="KW-0418">Kinase</keyword>
<dbReference type="InterPro" id="IPR003660">
    <property type="entry name" value="HAMP_dom"/>
</dbReference>
<dbReference type="KEGG" id="amon:H9L24_13340"/>
<evidence type="ECO:0000256" key="2">
    <source>
        <dbReference type="ARBA" id="ARBA00004429"/>
    </source>
</evidence>
<feature type="domain" description="Histidine kinase" evidence="15">
    <location>
        <begin position="247"/>
        <end position="461"/>
    </location>
</feature>
<evidence type="ECO:0000256" key="13">
    <source>
        <dbReference type="ARBA" id="ARBA00023136"/>
    </source>
</evidence>
<evidence type="ECO:0000256" key="9">
    <source>
        <dbReference type="ARBA" id="ARBA00022777"/>
    </source>
</evidence>
<keyword evidence="4 14" id="KW-0997">Cell inner membrane</keyword>
<keyword evidence="10 14" id="KW-0067">ATP-binding</keyword>
<dbReference type="GO" id="GO:0005524">
    <property type="term" value="F:ATP binding"/>
    <property type="evidence" value="ECO:0007669"/>
    <property type="project" value="UniProtKB-KW"/>
</dbReference>
<name>A0A7H0HC16_9BURK</name>
<evidence type="ECO:0000313" key="18">
    <source>
        <dbReference type="Proteomes" id="UP000516057"/>
    </source>
</evidence>
<dbReference type="SMART" id="SM00387">
    <property type="entry name" value="HATPase_c"/>
    <property type="match status" value="1"/>
</dbReference>
<evidence type="ECO:0000256" key="8">
    <source>
        <dbReference type="ARBA" id="ARBA00022741"/>
    </source>
</evidence>
<dbReference type="InterPro" id="IPR005467">
    <property type="entry name" value="His_kinase_dom"/>
</dbReference>
<dbReference type="InterPro" id="IPR004358">
    <property type="entry name" value="Sig_transdc_His_kin-like_C"/>
</dbReference>
<protein>
    <recommendedName>
        <fullName evidence="14">Sensor protein</fullName>
        <ecNumber evidence="14">2.7.13.3</ecNumber>
    </recommendedName>
</protein>
<dbReference type="InterPro" id="IPR048590">
    <property type="entry name" value="CusS-like_sensor"/>
</dbReference>
<dbReference type="NCBIfam" id="TIGR01386">
    <property type="entry name" value="cztS_silS_copS"/>
    <property type="match status" value="1"/>
</dbReference>
<evidence type="ECO:0000256" key="5">
    <source>
        <dbReference type="ARBA" id="ARBA00022553"/>
    </source>
</evidence>
<evidence type="ECO:0000256" key="4">
    <source>
        <dbReference type="ARBA" id="ARBA00022519"/>
    </source>
</evidence>
<keyword evidence="6 14" id="KW-0808">Transferase</keyword>
<dbReference type="AlphaFoldDB" id="A0A7H0HC16"/>
<evidence type="ECO:0000256" key="11">
    <source>
        <dbReference type="ARBA" id="ARBA00022989"/>
    </source>
</evidence>
<dbReference type="SUPFAM" id="SSF47384">
    <property type="entry name" value="Homodimeric domain of signal transducing histidine kinase"/>
    <property type="match status" value="1"/>
</dbReference>
<evidence type="ECO:0000256" key="7">
    <source>
        <dbReference type="ARBA" id="ARBA00022692"/>
    </source>
</evidence>
<evidence type="ECO:0000259" key="16">
    <source>
        <dbReference type="PROSITE" id="PS50885"/>
    </source>
</evidence>
<dbReference type="PRINTS" id="PR00344">
    <property type="entry name" value="BCTRLSENSOR"/>
</dbReference>
<dbReference type="Pfam" id="PF21085">
    <property type="entry name" value="CusS"/>
    <property type="match status" value="1"/>
</dbReference>
<organism evidence="17 18">
    <name type="scientific">Paenacidovorax monticola</name>
    <dbReference type="NCBI Taxonomy" id="1926868"/>
    <lineage>
        <taxon>Bacteria</taxon>
        <taxon>Pseudomonadati</taxon>
        <taxon>Pseudomonadota</taxon>
        <taxon>Betaproteobacteria</taxon>
        <taxon>Burkholderiales</taxon>
        <taxon>Comamonadaceae</taxon>
        <taxon>Paenacidovorax</taxon>
    </lineage>
</organism>
<dbReference type="RefSeq" id="WP_187735077.1">
    <property type="nucleotide sequence ID" value="NZ_CP060790.1"/>
</dbReference>
<reference evidence="17 18" key="1">
    <citation type="submission" date="2020-08" db="EMBL/GenBank/DDBJ databases">
        <title>Genome sequence of Acidovorax monticola KACC 19171T.</title>
        <authorList>
            <person name="Hyun D.-W."/>
            <person name="Bae J.-W."/>
        </authorList>
    </citation>
    <scope>NUCLEOTIDE SEQUENCE [LARGE SCALE GENOMIC DNA]</scope>
    <source>
        <strain evidence="17 18">KACC 19171</strain>
    </source>
</reference>
<dbReference type="Gene3D" id="3.30.565.10">
    <property type="entry name" value="Histidine kinase-like ATPase, C-terminal domain"/>
    <property type="match status" value="1"/>
</dbReference>
<dbReference type="Gene3D" id="6.10.340.10">
    <property type="match status" value="1"/>
</dbReference>
<accession>A0A7H0HC16</accession>
<feature type="transmembrane region" description="Helical" evidence="14">
    <location>
        <begin position="12"/>
        <end position="34"/>
    </location>
</feature>
<evidence type="ECO:0000256" key="10">
    <source>
        <dbReference type="ARBA" id="ARBA00022840"/>
    </source>
</evidence>
<dbReference type="Pfam" id="PF02518">
    <property type="entry name" value="HATPase_c"/>
    <property type="match status" value="1"/>
</dbReference>
<dbReference type="CDD" id="cd00082">
    <property type="entry name" value="HisKA"/>
    <property type="match status" value="1"/>
</dbReference>
<gene>
    <name evidence="17" type="ORF">H9L24_13340</name>
</gene>
<comment type="subcellular location">
    <subcellularLocation>
        <location evidence="2">Cell inner membrane</location>
        <topology evidence="2">Multi-pass membrane protein</topology>
    </subcellularLocation>
</comment>
<sequence>MRARLSLTARLTALFTLTSVVVLVGLGVIVASAIDRHFKELDRYTLQDKVMLVQRIATQSASLDDLRARLDDVLYSHEGLSVQLARGGDPLYANANGGFRFPERPPQASGTAEPQGVVAWHEGVHEYRSLRAEVRAPRLADGPLQMQVALDTRHHMHFMTDLLGSLTLYLGLATAVSCLLGWWVARSGLAPLRAMKARAQAVTAHKLDQRMPVESVPVELADLAVTLNEMLTRLQADFQRLSDFSSDLAHELRTPINNLMTETQVSLSQPRSAQEYREILESNAEEFQRLARIVSDMLFLAKAEHGLVLPSREPIDVREEALALCDFYEALAEERGVRLEVAGDGRIEGDRLMLRRALSNLLSNALRYTPRGGRTVVEVAAQGADTCVSVENTGPEIPADFLPRVFDRFARADKARSHGDADGAGLGLAITRAIAVAHGGQISAESAGGRTRFTLRFPRRP</sequence>
<dbReference type="Gene3D" id="1.10.287.130">
    <property type="match status" value="1"/>
</dbReference>
<dbReference type="PANTHER" id="PTHR45436">
    <property type="entry name" value="SENSOR HISTIDINE KINASE YKOH"/>
    <property type="match status" value="1"/>
</dbReference>
<evidence type="ECO:0000259" key="15">
    <source>
        <dbReference type="PROSITE" id="PS50109"/>
    </source>
</evidence>
<dbReference type="InterPro" id="IPR006290">
    <property type="entry name" value="CztS_silS_copS"/>
</dbReference>
<dbReference type="GO" id="GO:0005886">
    <property type="term" value="C:plasma membrane"/>
    <property type="evidence" value="ECO:0007669"/>
    <property type="project" value="UniProtKB-SubCell"/>
</dbReference>
<feature type="transmembrane region" description="Helical" evidence="14">
    <location>
        <begin position="162"/>
        <end position="185"/>
    </location>
</feature>
<comment type="function">
    <text evidence="14">Member of a two-component regulatory system.</text>
</comment>
<evidence type="ECO:0000313" key="17">
    <source>
        <dbReference type="EMBL" id="QNP58082.1"/>
    </source>
</evidence>
<dbReference type="SMART" id="SM00304">
    <property type="entry name" value="HAMP"/>
    <property type="match status" value="1"/>
</dbReference>
<keyword evidence="11 14" id="KW-1133">Transmembrane helix</keyword>
<dbReference type="InterPro" id="IPR003661">
    <property type="entry name" value="HisK_dim/P_dom"/>
</dbReference>
<dbReference type="CDD" id="cd00075">
    <property type="entry name" value="HATPase"/>
    <property type="match status" value="1"/>
</dbReference>
<dbReference type="EC" id="2.7.13.3" evidence="14"/>
<dbReference type="InterPro" id="IPR003594">
    <property type="entry name" value="HATPase_dom"/>
</dbReference>
<keyword evidence="7 14" id="KW-0812">Transmembrane</keyword>
<dbReference type="Proteomes" id="UP000516057">
    <property type="component" value="Chromosome"/>
</dbReference>
<evidence type="ECO:0000256" key="6">
    <source>
        <dbReference type="ARBA" id="ARBA00022679"/>
    </source>
</evidence>
<dbReference type="InterPro" id="IPR036097">
    <property type="entry name" value="HisK_dim/P_sf"/>
</dbReference>
<dbReference type="Pfam" id="PF00512">
    <property type="entry name" value="HisKA"/>
    <property type="match status" value="1"/>
</dbReference>
<dbReference type="FunFam" id="3.30.565.10:FF:000006">
    <property type="entry name" value="Sensor histidine kinase WalK"/>
    <property type="match status" value="1"/>
</dbReference>
<dbReference type="SMART" id="SM00388">
    <property type="entry name" value="HisKA"/>
    <property type="match status" value="1"/>
</dbReference>
<keyword evidence="12 14" id="KW-0902">Two-component regulatory system</keyword>